<protein>
    <submittedName>
        <fullName evidence="3">Uncharacterized protein</fullName>
    </submittedName>
</protein>
<feature type="compositionally biased region" description="Basic and acidic residues" evidence="1">
    <location>
        <begin position="1"/>
        <end position="19"/>
    </location>
</feature>
<evidence type="ECO:0000256" key="2">
    <source>
        <dbReference type="SAM" id="Phobius"/>
    </source>
</evidence>
<keyword evidence="2" id="KW-0472">Membrane</keyword>
<feature type="region of interest" description="Disordered" evidence="1">
    <location>
        <begin position="1"/>
        <end position="31"/>
    </location>
</feature>
<dbReference type="AlphaFoldDB" id="A0A9W5MZF7"/>
<organism evidence="3 4">
    <name type="scientific">Neisseria subflava NJ9703</name>
    <dbReference type="NCBI Taxonomy" id="546268"/>
    <lineage>
        <taxon>Bacteria</taxon>
        <taxon>Pseudomonadati</taxon>
        <taxon>Pseudomonadota</taxon>
        <taxon>Betaproteobacteria</taxon>
        <taxon>Neisseriales</taxon>
        <taxon>Neisseriaceae</taxon>
        <taxon>Neisseria</taxon>
    </lineage>
</organism>
<keyword evidence="2" id="KW-0812">Transmembrane</keyword>
<dbReference type="EMBL" id="ACEO02000005">
    <property type="protein sequence ID" value="EFC52208.1"/>
    <property type="molecule type" value="Genomic_DNA"/>
</dbReference>
<evidence type="ECO:0000313" key="4">
    <source>
        <dbReference type="Proteomes" id="UP000004621"/>
    </source>
</evidence>
<feature type="transmembrane region" description="Helical" evidence="2">
    <location>
        <begin position="78"/>
        <end position="99"/>
    </location>
</feature>
<proteinExistence type="predicted"/>
<name>A0A9W5MZF7_NEISU</name>
<reference evidence="3 4" key="1">
    <citation type="submission" date="2010-01" db="EMBL/GenBank/DDBJ databases">
        <authorList>
            <person name="Weinstock G."/>
            <person name="Sodergren E."/>
            <person name="Clifton S."/>
            <person name="Fulton L."/>
            <person name="Fulton B."/>
            <person name="Courtney L."/>
            <person name="Fronick C."/>
            <person name="Harrison M."/>
            <person name="Strong C."/>
            <person name="Farmer C."/>
            <person name="Delahaunty K."/>
            <person name="Markovic C."/>
            <person name="Hall O."/>
            <person name="Minx P."/>
            <person name="Tomlinson C."/>
            <person name="Mitreva M."/>
            <person name="Nelson J."/>
            <person name="Hou S."/>
            <person name="Wollam A."/>
            <person name="Pepin K.H."/>
            <person name="Johnson M."/>
            <person name="Bhonagiri V."/>
            <person name="Nash W.E."/>
            <person name="Warren W."/>
            <person name="Chinwalla A."/>
            <person name="Mardis E.R."/>
            <person name="Wilson R.K."/>
        </authorList>
    </citation>
    <scope>NUCLEOTIDE SEQUENCE [LARGE SCALE GENOMIC DNA]</scope>
    <source>
        <strain evidence="3 4">NJ9703</strain>
    </source>
</reference>
<gene>
    <name evidence="3" type="ORF">NEISUBOT_04310</name>
</gene>
<sequence>MEIKPFSDGMKHQKADKIPPHPPYGKLSNMTKHPQTAANTRYAFASIAAMLAAFLLFVAVMLLPLGLTAGTQVSLIRLSLYAIVLFAVLGGIFSVRVAYLRKKNGA</sequence>
<accession>A0A9W5MZF7</accession>
<evidence type="ECO:0000313" key="3">
    <source>
        <dbReference type="EMBL" id="EFC52208.1"/>
    </source>
</evidence>
<feature type="transmembrane region" description="Helical" evidence="2">
    <location>
        <begin position="42"/>
        <end position="66"/>
    </location>
</feature>
<keyword evidence="2" id="KW-1133">Transmembrane helix</keyword>
<comment type="caution">
    <text evidence="3">The sequence shown here is derived from an EMBL/GenBank/DDBJ whole genome shotgun (WGS) entry which is preliminary data.</text>
</comment>
<dbReference type="Proteomes" id="UP000004621">
    <property type="component" value="Unassembled WGS sequence"/>
</dbReference>
<evidence type="ECO:0000256" key="1">
    <source>
        <dbReference type="SAM" id="MobiDB-lite"/>
    </source>
</evidence>